<dbReference type="OrthoDB" id="308440at2759"/>
<reference evidence="6" key="1">
    <citation type="submission" date="2020-03" db="EMBL/GenBank/DDBJ databases">
        <title>Long-read based genome assembly of a Labrador retriever dog.</title>
        <authorList>
            <person name="Eory L."/>
            <person name="Zhang W."/>
            <person name="Schoenebeck J."/>
        </authorList>
    </citation>
    <scope>NUCLEOTIDE SEQUENCE [LARGE SCALE GENOMIC DNA]</scope>
    <source>
        <strain evidence="6">Labrador retriever</strain>
    </source>
</reference>
<evidence type="ECO:0000313" key="6">
    <source>
        <dbReference type="Ensembl" id="ENSCAFP00845015687.1"/>
    </source>
</evidence>
<organism evidence="6 7">
    <name type="scientific">Canis lupus familiaris</name>
    <name type="common">Dog</name>
    <name type="synonym">Canis familiaris</name>
    <dbReference type="NCBI Taxonomy" id="9615"/>
    <lineage>
        <taxon>Eukaryota</taxon>
        <taxon>Metazoa</taxon>
        <taxon>Chordata</taxon>
        <taxon>Craniata</taxon>
        <taxon>Vertebrata</taxon>
        <taxon>Euteleostomi</taxon>
        <taxon>Mammalia</taxon>
        <taxon>Eutheria</taxon>
        <taxon>Laurasiatheria</taxon>
        <taxon>Carnivora</taxon>
        <taxon>Caniformia</taxon>
        <taxon>Canidae</taxon>
        <taxon>Canis</taxon>
    </lineage>
</organism>
<dbReference type="GO" id="GO:0016787">
    <property type="term" value="F:hydrolase activity"/>
    <property type="evidence" value="ECO:0007669"/>
    <property type="project" value="UniProtKB-KW"/>
</dbReference>
<reference evidence="6" key="3">
    <citation type="submission" date="2025-09" db="UniProtKB">
        <authorList>
            <consortium name="Ensembl"/>
        </authorList>
    </citation>
    <scope>IDENTIFICATION</scope>
    <source>
        <strain evidence="6">Boxer</strain>
    </source>
</reference>
<keyword evidence="3" id="KW-0378">Hydrolase</keyword>
<dbReference type="Proteomes" id="UP000805418">
    <property type="component" value="Chromosome 13"/>
</dbReference>
<keyword evidence="2" id="KW-0999">Mitochondrion inner membrane</keyword>
<dbReference type="InterPro" id="IPR036286">
    <property type="entry name" value="LexA/Signal_pep-like_sf"/>
</dbReference>
<dbReference type="AlphaFoldDB" id="A0A8I3NES4"/>
<evidence type="ECO:0000256" key="5">
    <source>
        <dbReference type="ARBA" id="ARBA00023136"/>
    </source>
</evidence>
<accession>A0A8I3NES4</accession>
<dbReference type="InterPro" id="IPR052064">
    <property type="entry name" value="Mito_IMP1_subunit"/>
</dbReference>
<name>A0A8I3NES4_CANLF</name>
<keyword evidence="7" id="KW-1185">Reference proteome</keyword>
<protein>
    <submittedName>
        <fullName evidence="6">Uncharacterized protein</fullName>
    </submittedName>
</protein>
<sequence>MVFWGKKKKNFPLIYIFRYGYAYHYASEDTGGTPMYWTISGAFHTKLRHFLCRKSYQHFHGVQIDDIVIAESSTNPNLICVRILGLQGDKILINSPPDFFTSHDYVPTGHAFVIVFLSKGSLDIPCP</sequence>
<dbReference type="GO" id="GO:0005743">
    <property type="term" value="C:mitochondrial inner membrane"/>
    <property type="evidence" value="ECO:0007669"/>
    <property type="project" value="UniProtKB-SubCell"/>
</dbReference>
<comment type="subcellular location">
    <subcellularLocation>
        <location evidence="1">Mitochondrion inner membrane</location>
    </subcellularLocation>
</comment>
<proteinExistence type="predicted"/>
<evidence type="ECO:0000256" key="1">
    <source>
        <dbReference type="ARBA" id="ARBA00004273"/>
    </source>
</evidence>
<evidence type="ECO:0000256" key="2">
    <source>
        <dbReference type="ARBA" id="ARBA00022792"/>
    </source>
</evidence>
<dbReference type="SUPFAM" id="SSF51306">
    <property type="entry name" value="LexA/Signal peptidase"/>
    <property type="match status" value="1"/>
</dbReference>
<evidence type="ECO:0000313" key="7">
    <source>
        <dbReference type="Proteomes" id="UP000805418"/>
    </source>
</evidence>
<dbReference type="GeneTree" id="ENSGT01050000248409"/>
<dbReference type="PANTHER" id="PTHR12383">
    <property type="entry name" value="PROTEASE FAMILY S26 MITOCHONDRIAL INNER MEMBRANE PROTEASE-RELATED"/>
    <property type="match status" value="1"/>
</dbReference>
<dbReference type="PANTHER" id="PTHR12383:SF16">
    <property type="entry name" value="MITOCHONDRIAL INNER MEMBRANE PROTEASE SUBUNIT 1"/>
    <property type="match status" value="1"/>
</dbReference>
<keyword evidence="5" id="KW-0472">Membrane</keyword>
<dbReference type="Ensembl" id="ENSCAFT00845020022.1">
    <property type="protein sequence ID" value="ENSCAFP00845015687.1"/>
    <property type="gene ID" value="ENSCAFG00845011290.1"/>
</dbReference>
<keyword evidence="4" id="KW-0496">Mitochondrion</keyword>
<evidence type="ECO:0000256" key="4">
    <source>
        <dbReference type="ARBA" id="ARBA00023128"/>
    </source>
</evidence>
<evidence type="ECO:0000256" key="3">
    <source>
        <dbReference type="ARBA" id="ARBA00022801"/>
    </source>
</evidence>
<reference evidence="6" key="2">
    <citation type="submission" date="2025-08" db="UniProtKB">
        <authorList>
            <consortium name="Ensembl"/>
        </authorList>
    </citation>
    <scope>IDENTIFICATION</scope>
    <source>
        <strain evidence="6">Boxer</strain>
    </source>
</reference>